<dbReference type="Proteomes" id="UP000314982">
    <property type="component" value="Unassembled WGS sequence"/>
</dbReference>
<dbReference type="STRING" id="62062.ENSHHUP00000018288"/>
<keyword evidence="5" id="KW-1185">Reference proteome</keyword>
<dbReference type="GO" id="GO:0016604">
    <property type="term" value="C:nuclear body"/>
    <property type="evidence" value="ECO:0007669"/>
    <property type="project" value="TreeGrafter"/>
</dbReference>
<evidence type="ECO:0000256" key="1">
    <source>
        <dbReference type="ARBA" id="ARBA00006395"/>
    </source>
</evidence>
<evidence type="ECO:0000313" key="4">
    <source>
        <dbReference type="Ensembl" id="ENSHHUP00000018288.1"/>
    </source>
</evidence>
<reference evidence="4" key="3">
    <citation type="submission" date="2025-09" db="UniProtKB">
        <authorList>
            <consortium name="Ensembl"/>
        </authorList>
    </citation>
    <scope>IDENTIFICATION</scope>
</reference>
<reference evidence="5" key="1">
    <citation type="submission" date="2018-06" db="EMBL/GenBank/DDBJ databases">
        <title>Genome assembly of Danube salmon.</title>
        <authorList>
            <person name="Macqueen D.J."/>
            <person name="Gundappa M.K."/>
        </authorList>
    </citation>
    <scope>NUCLEOTIDE SEQUENCE [LARGE SCALE GENOMIC DNA]</scope>
</reference>
<dbReference type="Gene3D" id="2.40.50.770">
    <property type="entry name" value="RecQ-mediated genome instability protein Rmi1, C-terminal domain"/>
    <property type="match status" value="1"/>
</dbReference>
<evidence type="ECO:0000313" key="5">
    <source>
        <dbReference type="Proteomes" id="UP000314982"/>
    </source>
</evidence>
<dbReference type="InterPro" id="IPR013894">
    <property type="entry name" value="RMI1_OB"/>
</dbReference>
<dbReference type="InterPro" id="IPR042470">
    <property type="entry name" value="RMI1_N_C_sf"/>
</dbReference>
<reference evidence="4" key="2">
    <citation type="submission" date="2025-08" db="UniProtKB">
        <authorList>
            <consortium name="Ensembl"/>
        </authorList>
    </citation>
    <scope>IDENTIFICATION</scope>
</reference>
<dbReference type="GO" id="GO:0031422">
    <property type="term" value="C:RecQ family helicase-topoisomerase III complex"/>
    <property type="evidence" value="ECO:0007669"/>
    <property type="project" value="TreeGrafter"/>
</dbReference>
<dbReference type="GeneTree" id="ENSGT00940000161055"/>
<evidence type="ECO:0000256" key="2">
    <source>
        <dbReference type="ARBA" id="ARBA00018987"/>
    </source>
</evidence>
<feature type="domain" description="RecQ mediated genome instability protein 1 OB-fold" evidence="3">
    <location>
        <begin position="1"/>
        <end position="71"/>
    </location>
</feature>
<accession>A0A4W5KLZ9</accession>
<proteinExistence type="inferred from homology"/>
<sequence length="142" mass="15355">MLLLQLTDGVQTLEAMEYQPIPALSTTLKPGVKLQLQGQITCRLGLLLLKPGNIKVLGGEVEELGERHSQGKVLCRALGLPEEEPPGPVPPIFCDVDYGGLLWGILRCDDCLGCKWVSSSLALVHCHMLYGASVVKLHSCSH</sequence>
<evidence type="ECO:0000259" key="3">
    <source>
        <dbReference type="Pfam" id="PF08585"/>
    </source>
</evidence>
<dbReference type="PANTHER" id="PTHR14790">
    <property type="entry name" value="RECQ-MEDIATED GENOME INSTABILITY PROTEIN 1 RMI1"/>
    <property type="match status" value="1"/>
</dbReference>
<comment type="similarity">
    <text evidence="1">Belongs to the RMI1 family.</text>
</comment>
<dbReference type="Pfam" id="PF08585">
    <property type="entry name" value="RMI1_N_C"/>
    <property type="match status" value="1"/>
</dbReference>
<name>A0A4W5KLZ9_9TELE</name>
<dbReference type="AlphaFoldDB" id="A0A4W5KLZ9"/>
<dbReference type="GO" id="GO:0000712">
    <property type="term" value="P:resolution of meiotic recombination intermediates"/>
    <property type="evidence" value="ECO:0007669"/>
    <property type="project" value="TreeGrafter"/>
</dbReference>
<dbReference type="GO" id="GO:0000724">
    <property type="term" value="P:double-strand break repair via homologous recombination"/>
    <property type="evidence" value="ECO:0007669"/>
    <property type="project" value="TreeGrafter"/>
</dbReference>
<dbReference type="PANTHER" id="PTHR14790:SF15">
    <property type="entry name" value="RECQ-MEDIATED GENOME INSTABILITY PROTEIN 1"/>
    <property type="match status" value="1"/>
</dbReference>
<organism evidence="4 5">
    <name type="scientific">Hucho hucho</name>
    <name type="common">huchen</name>
    <dbReference type="NCBI Taxonomy" id="62062"/>
    <lineage>
        <taxon>Eukaryota</taxon>
        <taxon>Metazoa</taxon>
        <taxon>Chordata</taxon>
        <taxon>Craniata</taxon>
        <taxon>Vertebrata</taxon>
        <taxon>Euteleostomi</taxon>
        <taxon>Actinopterygii</taxon>
        <taxon>Neopterygii</taxon>
        <taxon>Teleostei</taxon>
        <taxon>Protacanthopterygii</taxon>
        <taxon>Salmoniformes</taxon>
        <taxon>Salmonidae</taxon>
        <taxon>Salmoninae</taxon>
        <taxon>Hucho</taxon>
    </lineage>
</organism>
<dbReference type="Ensembl" id="ENSHHUT00000018948.1">
    <property type="protein sequence ID" value="ENSHHUP00000018288.1"/>
    <property type="gene ID" value="ENSHHUG00000011398.1"/>
</dbReference>
<protein>
    <recommendedName>
        <fullName evidence="2">RecQ-mediated genome instability protein 1</fullName>
    </recommendedName>
</protein>